<proteinExistence type="predicted"/>
<evidence type="ECO:0000313" key="2">
    <source>
        <dbReference type="WBParaSite" id="ACRNAN_scaffold7879.g30447.t1"/>
    </source>
</evidence>
<dbReference type="Proteomes" id="UP000887540">
    <property type="component" value="Unplaced"/>
</dbReference>
<reference evidence="2" key="1">
    <citation type="submission" date="2022-11" db="UniProtKB">
        <authorList>
            <consortium name="WormBaseParasite"/>
        </authorList>
    </citation>
    <scope>IDENTIFICATION</scope>
</reference>
<evidence type="ECO:0000313" key="1">
    <source>
        <dbReference type="Proteomes" id="UP000887540"/>
    </source>
</evidence>
<sequence>MWCVRRICIINQNLCNTMCFGNLVIRVDRTMFLTVKSYRDVILDIVLCKKHNRVDGCEQDSSDPSLNWYWSLTLGL</sequence>
<dbReference type="AlphaFoldDB" id="A0A914EFF0"/>
<dbReference type="WBParaSite" id="ACRNAN_scaffold7879.g30447.t1">
    <property type="protein sequence ID" value="ACRNAN_scaffold7879.g30447.t1"/>
    <property type="gene ID" value="ACRNAN_scaffold7879.g30447"/>
</dbReference>
<keyword evidence="1" id="KW-1185">Reference proteome</keyword>
<accession>A0A914EFF0</accession>
<organism evidence="1 2">
    <name type="scientific">Acrobeloides nanus</name>
    <dbReference type="NCBI Taxonomy" id="290746"/>
    <lineage>
        <taxon>Eukaryota</taxon>
        <taxon>Metazoa</taxon>
        <taxon>Ecdysozoa</taxon>
        <taxon>Nematoda</taxon>
        <taxon>Chromadorea</taxon>
        <taxon>Rhabditida</taxon>
        <taxon>Tylenchina</taxon>
        <taxon>Cephalobomorpha</taxon>
        <taxon>Cephaloboidea</taxon>
        <taxon>Cephalobidae</taxon>
        <taxon>Acrobeloides</taxon>
    </lineage>
</organism>
<protein>
    <submittedName>
        <fullName evidence="2">Uncharacterized protein</fullName>
    </submittedName>
</protein>
<name>A0A914EFF0_9BILA</name>